<feature type="transmembrane region" description="Helical" evidence="1">
    <location>
        <begin position="58"/>
        <end position="83"/>
    </location>
</feature>
<feature type="transmembrane region" description="Helical" evidence="1">
    <location>
        <begin position="214"/>
        <end position="233"/>
    </location>
</feature>
<evidence type="ECO:0000256" key="1">
    <source>
        <dbReference type="SAM" id="Phobius"/>
    </source>
</evidence>
<keyword evidence="4" id="KW-1185">Reference proteome</keyword>
<dbReference type="AlphaFoldDB" id="A0A9P6JKG4"/>
<gene>
    <name evidence="3" type="ORF">CPB83DRAFT_910462</name>
</gene>
<evidence type="ECO:0000313" key="3">
    <source>
        <dbReference type="EMBL" id="KAF9523759.1"/>
    </source>
</evidence>
<evidence type="ECO:0000313" key="4">
    <source>
        <dbReference type="Proteomes" id="UP000807306"/>
    </source>
</evidence>
<dbReference type="Proteomes" id="UP000807306">
    <property type="component" value="Unassembled WGS sequence"/>
</dbReference>
<keyword evidence="1" id="KW-1133">Transmembrane helix</keyword>
<reference evidence="3" key="1">
    <citation type="submission" date="2020-11" db="EMBL/GenBank/DDBJ databases">
        <authorList>
            <consortium name="DOE Joint Genome Institute"/>
            <person name="Ahrendt S."/>
            <person name="Riley R."/>
            <person name="Andreopoulos W."/>
            <person name="Labutti K."/>
            <person name="Pangilinan J."/>
            <person name="Ruiz-Duenas F.J."/>
            <person name="Barrasa J.M."/>
            <person name="Sanchez-Garcia M."/>
            <person name="Camarero S."/>
            <person name="Miyauchi S."/>
            <person name="Serrano A."/>
            <person name="Linde D."/>
            <person name="Babiker R."/>
            <person name="Drula E."/>
            <person name="Ayuso-Fernandez I."/>
            <person name="Pacheco R."/>
            <person name="Padilla G."/>
            <person name="Ferreira P."/>
            <person name="Barriuso J."/>
            <person name="Kellner H."/>
            <person name="Castanera R."/>
            <person name="Alfaro M."/>
            <person name="Ramirez L."/>
            <person name="Pisabarro A.G."/>
            <person name="Kuo A."/>
            <person name="Tritt A."/>
            <person name="Lipzen A."/>
            <person name="He G."/>
            <person name="Yan M."/>
            <person name="Ng V."/>
            <person name="Cullen D."/>
            <person name="Martin F."/>
            <person name="Rosso M.-N."/>
            <person name="Henrissat B."/>
            <person name="Hibbett D."/>
            <person name="Martinez A.T."/>
            <person name="Grigoriev I.V."/>
        </authorList>
    </citation>
    <scope>NUCLEOTIDE SEQUENCE</scope>
    <source>
        <strain evidence="3">CBS 506.95</strain>
    </source>
</reference>
<dbReference type="OrthoDB" id="3038990at2759"/>
<name>A0A9P6JKG4_9AGAR</name>
<feature type="transmembrane region" description="Helical" evidence="1">
    <location>
        <begin position="134"/>
        <end position="156"/>
    </location>
</feature>
<feature type="domain" description="DUF6533" evidence="2">
    <location>
        <begin position="21"/>
        <end position="65"/>
    </location>
</feature>
<feature type="transmembrane region" description="Helical" evidence="1">
    <location>
        <begin position="17"/>
        <end position="38"/>
    </location>
</feature>
<dbReference type="EMBL" id="MU157911">
    <property type="protein sequence ID" value="KAF9523759.1"/>
    <property type="molecule type" value="Genomic_DNA"/>
</dbReference>
<protein>
    <recommendedName>
        <fullName evidence="2">DUF6533 domain-containing protein</fullName>
    </recommendedName>
</protein>
<keyword evidence="1" id="KW-0472">Membrane</keyword>
<dbReference type="InterPro" id="IPR045340">
    <property type="entry name" value="DUF6533"/>
</dbReference>
<evidence type="ECO:0000259" key="2">
    <source>
        <dbReference type="Pfam" id="PF20151"/>
    </source>
</evidence>
<keyword evidence="1" id="KW-0812">Transmembrane</keyword>
<accession>A0A9P6JKG4</accession>
<proteinExistence type="predicted"/>
<feature type="transmembrane region" description="Helical" evidence="1">
    <location>
        <begin position="162"/>
        <end position="181"/>
    </location>
</feature>
<organism evidence="3 4">
    <name type="scientific">Crepidotus variabilis</name>
    <dbReference type="NCBI Taxonomy" id="179855"/>
    <lineage>
        <taxon>Eukaryota</taxon>
        <taxon>Fungi</taxon>
        <taxon>Dikarya</taxon>
        <taxon>Basidiomycota</taxon>
        <taxon>Agaricomycotina</taxon>
        <taxon>Agaricomycetes</taxon>
        <taxon>Agaricomycetidae</taxon>
        <taxon>Agaricales</taxon>
        <taxon>Agaricineae</taxon>
        <taxon>Crepidotaceae</taxon>
        <taxon>Crepidotus</taxon>
    </lineage>
</organism>
<dbReference type="Pfam" id="PF20151">
    <property type="entry name" value="DUF6533"/>
    <property type="match status" value="1"/>
</dbReference>
<sequence length="306" mass="34042">MEWYDSNHFPNSIPQPRLLGCCIVASLTIVAWDFVTYVPEDVRLLKEYRIRLPTIVYLSARIVTLAAFVQALITASQFHFSFANGKPSVVGSVVHGLETSDPLSHRILLIVQRALTSLLLYLRVDALYQSNRYIQAFFGASILAILAGGVLSNLIAGISTGAFDLFIFAAIIFKLGWLPAVHPSGGSEEVLGRYKMFFKQNRERDFADRILQDSLYYVVIAILLKIPQIAYLTVRSSDYWLVSTVLLDPIFTCIISCKIFRDMKLGRSWLNGDSEKTLTVFTSVGLSDPGVSSIQGETETKGSVEV</sequence>
<comment type="caution">
    <text evidence="3">The sequence shown here is derived from an EMBL/GenBank/DDBJ whole genome shotgun (WGS) entry which is preliminary data.</text>
</comment>